<organism evidence="2 3">
    <name type="scientific">Ramlibacter pinisoli</name>
    <dbReference type="NCBI Taxonomy" id="2682844"/>
    <lineage>
        <taxon>Bacteria</taxon>
        <taxon>Pseudomonadati</taxon>
        <taxon>Pseudomonadota</taxon>
        <taxon>Betaproteobacteria</taxon>
        <taxon>Burkholderiales</taxon>
        <taxon>Comamonadaceae</taxon>
        <taxon>Ramlibacter</taxon>
    </lineage>
</organism>
<feature type="chain" id="PRO_5026816721" evidence="1">
    <location>
        <begin position="24"/>
        <end position="234"/>
    </location>
</feature>
<feature type="signal peptide" evidence="1">
    <location>
        <begin position="1"/>
        <end position="23"/>
    </location>
</feature>
<evidence type="ECO:0000313" key="2">
    <source>
        <dbReference type="EMBL" id="MVQ31275.1"/>
    </source>
</evidence>
<evidence type="ECO:0000256" key="1">
    <source>
        <dbReference type="SAM" id="SignalP"/>
    </source>
</evidence>
<evidence type="ECO:0000313" key="3">
    <source>
        <dbReference type="Proteomes" id="UP000469385"/>
    </source>
</evidence>
<dbReference type="Proteomes" id="UP000469385">
    <property type="component" value="Unassembled WGS sequence"/>
</dbReference>
<dbReference type="AlphaFoldDB" id="A0A6N8IXH9"/>
<protein>
    <submittedName>
        <fullName evidence="2">DUF541 domain-containing protein</fullName>
    </submittedName>
</protein>
<sequence length="234" mass="24540">MRRITRPLALAACLATTASWAAAQVLPVPENVVQLAASATVEVPQDLLVLQLQATREGSDAAQVQSQLKAVLEAALADARRSAQPGQLDVRTGAFTVGPRHGRDGRISAWQGTAELILEGTDFARMGQLAGRLPGMAVSSSSFRLSRPAREAAEREAQGQAVSAFRARAAELAKGFGFPAYTLREVSVQALDQGLPPRPRVMAMEAKAAGDAPVPLEAGKANVVVNVSGSVQLR</sequence>
<comment type="caution">
    <text evidence="2">The sequence shown here is derived from an EMBL/GenBank/DDBJ whole genome shotgun (WGS) entry which is preliminary data.</text>
</comment>
<keyword evidence="1" id="KW-0732">Signal</keyword>
<gene>
    <name evidence="2" type="ORF">GON04_17600</name>
</gene>
<keyword evidence="3" id="KW-1185">Reference proteome</keyword>
<dbReference type="Gene3D" id="3.30.70.2970">
    <property type="entry name" value="Protein of unknown function (DUF541), domain 2"/>
    <property type="match status" value="1"/>
</dbReference>
<dbReference type="RefSeq" id="WP_157400749.1">
    <property type="nucleotide sequence ID" value="NZ_WSEL01000009.1"/>
</dbReference>
<dbReference type="InterPro" id="IPR052022">
    <property type="entry name" value="26kDa_periplasmic_antigen"/>
</dbReference>
<dbReference type="Pfam" id="PF04402">
    <property type="entry name" value="SIMPL"/>
    <property type="match status" value="1"/>
</dbReference>
<dbReference type="Gene3D" id="3.30.110.170">
    <property type="entry name" value="Protein of unknown function (DUF541), domain 1"/>
    <property type="match status" value="1"/>
</dbReference>
<name>A0A6N8IXH9_9BURK</name>
<dbReference type="GO" id="GO:0006974">
    <property type="term" value="P:DNA damage response"/>
    <property type="evidence" value="ECO:0007669"/>
    <property type="project" value="TreeGrafter"/>
</dbReference>
<dbReference type="PANTHER" id="PTHR34387:SF1">
    <property type="entry name" value="PERIPLASMIC IMMUNOGENIC PROTEIN"/>
    <property type="match status" value="1"/>
</dbReference>
<dbReference type="EMBL" id="WSEL01000009">
    <property type="protein sequence ID" value="MVQ31275.1"/>
    <property type="molecule type" value="Genomic_DNA"/>
</dbReference>
<dbReference type="InterPro" id="IPR007497">
    <property type="entry name" value="SIMPL/DUF541"/>
</dbReference>
<accession>A0A6N8IXH9</accession>
<proteinExistence type="predicted"/>
<reference evidence="2 3" key="1">
    <citation type="submission" date="2019-12" db="EMBL/GenBank/DDBJ databases">
        <authorList>
            <person name="Huq M.A."/>
        </authorList>
    </citation>
    <scope>NUCLEOTIDE SEQUENCE [LARGE SCALE GENOMIC DNA]</scope>
    <source>
        <strain evidence="2 3">MAH-25</strain>
    </source>
</reference>
<dbReference type="PANTHER" id="PTHR34387">
    <property type="entry name" value="SLR1258 PROTEIN"/>
    <property type="match status" value="1"/>
</dbReference>